<dbReference type="KEGG" id="mya:MORIYA_2955"/>
<dbReference type="EMBL" id="LS483250">
    <property type="protein sequence ID" value="SQD79138.1"/>
    <property type="molecule type" value="Genomic_DNA"/>
</dbReference>
<dbReference type="EMBL" id="LS483250">
    <property type="protein sequence ID" value="SQD79980.1"/>
    <property type="molecule type" value="Genomic_DNA"/>
</dbReference>
<dbReference type="EMBL" id="LS483250">
    <property type="protein sequence ID" value="SQD79406.1"/>
    <property type="molecule type" value="Genomic_DNA"/>
</dbReference>
<sequence>METILKIPGHVALKNVEIWFQDEARFGQYNTTFRILAEKGARPRVVQHQNFGYAYLFGAVCVNNGKIEAMITPFSNMEYMHEHLKLISPSTQPGKHAVVIMDQTSWHQQHLDNEFENLTIIHIPPYSPELNPIEQVWCWLRKKELV</sequence>
<evidence type="ECO:0000313" key="6">
    <source>
        <dbReference type="Proteomes" id="UP000250163"/>
    </source>
</evidence>
<dbReference type="KEGG" id="mya:MORIYA_2945"/>
<reference evidence="6" key="2">
    <citation type="submission" date="2018-05" db="EMBL/GenBank/DDBJ databases">
        <authorList>
            <person name="Cea G.-C."/>
            <person name="William W."/>
        </authorList>
    </citation>
    <scope>NUCLEOTIDE SEQUENCE [LARGE SCALE GENOMIC DNA]</scope>
    <source>
        <strain evidence="6">DB21MT 5</strain>
    </source>
</reference>
<dbReference type="KEGG" id="mya:MORIYA_2665"/>
<evidence type="ECO:0000313" key="5">
    <source>
        <dbReference type="EMBL" id="SQD79980.1"/>
    </source>
</evidence>
<dbReference type="Proteomes" id="UP000250163">
    <property type="component" value="Chromosome MORIYA"/>
</dbReference>
<dbReference type="Gene3D" id="3.30.420.10">
    <property type="entry name" value="Ribonuclease H-like superfamily/Ribonuclease H"/>
    <property type="match status" value="1"/>
</dbReference>
<evidence type="ECO:0000259" key="1">
    <source>
        <dbReference type="Pfam" id="PF13358"/>
    </source>
</evidence>
<evidence type="ECO:0000313" key="3">
    <source>
        <dbReference type="EMBL" id="SQD79406.1"/>
    </source>
</evidence>
<dbReference type="OrthoDB" id="129174at2"/>
<dbReference type="EMBL" id="LS483250">
    <property type="protein sequence ID" value="SQD79414.1"/>
    <property type="molecule type" value="Genomic_DNA"/>
</dbReference>
<organism evidence="3 6">
    <name type="scientific">Moritella yayanosii</name>
    <dbReference type="NCBI Taxonomy" id="69539"/>
    <lineage>
        <taxon>Bacteria</taxon>
        <taxon>Pseudomonadati</taxon>
        <taxon>Pseudomonadota</taxon>
        <taxon>Gammaproteobacteria</taxon>
        <taxon>Alteromonadales</taxon>
        <taxon>Moritellaceae</taxon>
        <taxon>Moritella</taxon>
    </lineage>
</organism>
<dbReference type="KEGG" id="mya:MORIYA_3526"/>
<evidence type="ECO:0000313" key="2">
    <source>
        <dbReference type="EMBL" id="SQD79138.1"/>
    </source>
</evidence>
<dbReference type="Pfam" id="PF13358">
    <property type="entry name" value="DDE_3"/>
    <property type="match status" value="1"/>
</dbReference>
<accession>A0A330LTB4</accession>
<feature type="domain" description="Tc1-like transposase DDE" evidence="1">
    <location>
        <begin position="18"/>
        <end position="143"/>
    </location>
</feature>
<dbReference type="AlphaFoldDB" id="A0A330LTB4"/>
<dbReference type="InterPro" id="IPR036397">
    <property type="entry name" value="RNaseH_sf"/>
</dbReference>
<name>A0A330LTB4_9GAMM</name>
<dbReference type="InterPro" id="IPR047655">
    <property type="entry name" value="Transpos_IS630-like"/>
</dbReference>
<dbReference type="GO" id="GO:0003676">
    <property type="term" value="F:nucleic acid binding"/>
    <property type="evidence" value="ECO:0007669"/>
    <property type="project" value="InterPro"/>
</dbReference>
<dbReference type="InterPro" id="IPR038717">
    <property type="entry name" value="Tc1-like_DDE_dom"/>
</dbReference>
<dbReference type="NCBIfam" id="NF033545">
    <property type="entry name" value="transpos_IS630"/>
    <property type="match status" value="1"/>
</dbReference>
<protein>
    <recommendedName>
        <fullName evidence="1">Tc1-like transposase DDE domain-containing protein</fullName>
    </recommendedName>
</protein>
<gene>
    <name evidence="2" type="ORF">MORIYA_2665</name>
    <name evidence="3" type="ORF">MORIYA_2945</name>
    <name evidence="4" type="ORF">MORIYA_2955</name>
    <name evidence="5" type="ORF">MORIYA_3526</name>
</gene>
<reference evidence="3" key="1">
    <citation type="submission" date="2018-05" db="EMBL/GenBank/DDBJ databases">
        <authorList>
            <person name="Lanie J.A."/>
            <person name="Ng W.-L."/>
            <person name="Kazmierczak K.M."/>
            <person name="Andrzejewski T.M."/>
            <person name="Davidsen T.M."/>
            <person name="Wayne K.J."/>
            <person name="Tettelin H."/>
            <person name="Glass J.I."/>
            <person name="Rusch D."/>
            <person name="Podicherti R."/>
            <person name="Tsui H.-C.T."/>
            <person name="Winkler M.E."/>
        </authorList>
    </citation>
    <scope>NUCLEOTIDE SEQUENCE [LARGE SCALE GENOMIC DNA]</scope>
    <source>
        <strain evidence="3">DB21MT 5</strain>
    </source>
</reference>
<evidence type="ECO:0000313" key="4">
    <source>
        <dbReference type="EMBL" id="SQD79414.1"/>
    </source>
</evidence>
<proteinExistence type="predicted"/>
<keyword evidence="6" id="KW-1185">Reference proteome</keyword>